<protein>
    <submittedName>
        <fullName evidence="2">Uncharacterized protein</fullName>
    </submittedName>
</protein>
<keyword evidence="3" id="KW-1185">Reference proteome</keyword>
<dbReference type="SUPFAM" id="SSF52047">
    <property type="entry name" value="RNI-like"/>
    <property type="match status" value="1"/>
</dbReference>
<dbReference type="KEGG" id="mng:MNEG_4214"/>
<dbReference type="InterPro" id="IPR032675">
    <property type="entry name" value="LRR_dom_sf"/>
</dbReference>
<gene>
    <name evidence="2" type="ORF">MNEG_4214</name>
</gene>
<dbReference type="GO" id="GO:0005829">
    <property type="term" value="C:cytosol"/>
    <property type="evidence" value="ECO:0007669"/>
    <property type="project" value="TreeGrafter"/>
</dbReference>
<comment type="subcellular location">
    <subcellularLocation>
        <location evidence="1">Cytoplasm</location>
        <location evidence="1">Cytoskeleton</location>
        <location evidence="1">Cilium axoneme</location>
    </subcellularLocation>
</comment>
<dbReference type="GO" id="GO:0031267">
    <property type="term" value="F:small GTPase binding"/>
    <property type="evidence" value="ECO:0007669"/>
    <property type="project" value="TreeGrafter"/>
</dbReference>
<dbReference type="PANTHER" id="PTHR24113">
    <property type="entry name" value="RAN GTPASE-ACTIVATING PROTEIN 1"/>
    <property type="match status" value="1"/>
</dbReference>
<dbReference type="Gene3D" id="3.80.10.10">
    <property type="entry name" value="Ribonuclease Inhibitor"/>
    <property type="match status" value="2"/>
</dbReference>
<proteinExistence type="predicted"/>
<reference evidence="2 3" key="1">
    <citation type="journal article" date="2013" name="BMC Genomics">
        <title>Reconstruction of the lipid metabolism for the microalga Monoraphidium neglectum from its genome sequence reveals characteristics suitable for biofuel production.</title>
        <authorList>
            <person name="Bogen C."/>
            <person name="Al-Dilaimi A."/>
            <person name="Albersmeier A."/>
            <person name="Wichmann J."/>
            <person name="Grundmann M."/>
            <person name="Rupp O."/>
            <person name="Lauersen K.J."/>
            <person name="Blifernez-Klassen O."/>
            <person name="Kalinowski J."/>
            <person name="Goesmann A."/>
            <person name="Mussgnug J.H."/>
            <person name="Kruse O."/>
        </authorList>
    </citation>
    <scope>NUCLEOTIDE SEQUENCE [LARGE SCALE GENOMIC DNA]</scope>
    <source>
        <strain evidence="2 3">SAG 48.87</strain>
    </source>
</reference>
<evidence type="ECO:0000313" key="3">
    <source>
        <dbReference type="Proteomes" id="UP000054498"/>
    </source>
</evidence>
<organism evidence="2 3">
    <name type="scientific">Monoraphidium neglectum</name>
    <dbReference type="NCBI Taxonomy" id="145388"/>
    <lineage>
        <taxon>Eukaryota</taxon>
        <taxon>Viridiplantae</taxon>
        <taxon>Chlorophyta</taxon>
        <taxon>core chlorophytes</taxon>
        <taxon>Chlorophyceae</taxon>
        <taxon>CS clade</taxon>
        <taxon>Sphaeropleales</taxon>
        <taxon>Selenastraceae</taxon>
        <taxon>Monoraphidium</taxon>
    </lineage>
</organism>
<sequence>MASDLSSCEPPPCAGAFFSSPSLTLDLVAQLCELEPRKALSRVSLASRRAALAACSSLELHSRVPLSTQLACAAVFREHGAHLRSLHIEPARWSSDREQNARSNAAALALPRLAAIETLNFSKCEHEATPDDMAALSALKGLRELYLCDMVLPDTGCLAALRHLEVLRLSSASVDPRLRDTLGHLRCLTRLHLHDMRLEGGGKGRLDATPLLARAASLRALSISPGGESHRNKVRVMNECAVKLMRFLLGLKFLSLEKCRISPIGACRLAGWVSLEHLELFGDRIGDAGAAALTSMTALTKLDLHDNNIGTPAVKALACLTNLVSLDVGRNRLIDDEGAKALARMTHLTALD</sequence>
<dbReference type="OrthoDB" id="550575at2759"/>
<name>A0A0D2NF19_9CHLO</name>
<dbReference type="STRING" id="145388.A0A0D2NF19"/>
<dbReference type="GO" id="GO:0006913">
    <property type="term" value="P:nucleocytoplasmic transport"/>
    <property type="evidence" value="ECO:0007669"/>
    <property type="project" value="TreeGrafter"/>
</dbReference>
<dbReference type="GO" id="GO:0005930">
    <property type="term" value="C:axoneme"/>
    <property type="evidence" value="ECO:0007669"/>
    <property type="project" value="UniProtKB-SubCell"/>
</dbReference>
<dbReference type="GO" id="GO:0005634">
    <property type="term" value="C:nucleus"/>
    <property type="evidence" value="ECO:0007669"/>
    <property type="project" value="TreeGrafter"/>
</dbReference>
<dbReference type="GO" id="GO:0005096">
    <property type="term" value="F:GTPase activator activity"/>
    <property type="evidence" value="ECO:0007669"/>
    <property type="project" value="InterPro"/>
</dbReference>
<dbReference type="Proteomes" id="UP000054498">
    <property type="component" value="Unassembled WGS sequence"/>
</dbReference>
<evidence type="ECO:0000256" key="1">
    <source>
        <dbReference type="ARBA" id="ARBA00004430"/>
    </source>
</evidence>
<dbReference type="AlphaFoldDB" id="A0A0D2NF19"/>
<dbReference type="InterPro" id="IPR027038">
    <property type="entry name" value="RanGap"/>
</dbReference>
<dbReference type="PANTHER" id="PTHR24113:SF15">
    <property type="entry name" value="NACHT DOMAIN-CONTAINING PROTEIN"/>
    <property type="match status" value="1"/>
</dbReference>
<dbReference type="Pfam" id="PF13855">
    <property type="entry name" value="LRR_8"/>
    <property type="match status" value="1"/>
</dbReference>
<dbReference type="InterPro" id="IPR001611">
    <property type="entry name" value="Leu-rich_rpt"/>
</dbReference>
<dbReference type="GO" id="GO:0048471">
    <property type="term" value="C:perinuclear region of cytoplasm"/>
    <property type="evidence" value="ECO:0007669"/>
    <property type="project" value="TreeGrafter"/>
</dbReference>
<dbReference type="RefSeq" id="XP_013902760.1">
    <property type="nucleotide sequence ID" value="XM_014047306.1"/>
</dbReference>
<dbReference type="GeneID" id="25737092"/>
<dbReference type="EMBL" id="KK100791">
    <property type="protein sequence ID" value="KIZ03741.1"/>
    <property type="molecule type" value="Genomic_DNA"/>
</dbReference>
<evidence type="ECO:0000313" key="2">
    <source>
        <dbReference type="EMBL" id="KIZ03741.1"/>
    </source>
</evidence>
<accession>A0A0D2NF19</accession>
<feature type="non-terminal residue" evidence="2">
    <location>
        <position position="352"/>
    </location>
</feature>